<sequence>MMKLFKKPSKTEVVDEIPVSLSPAFVQEEEKKRSELKGCVLGDFEIKATLGTGSFGRVRLVKNRKTGRVFALKMLSKALVLRTKQLDHILCEKDVLEALSFPFIVNVYATFQDDYYLYLVLEYSIGGEFFTHLRKANRFPNDTARFYAAGVALTFEYLHNRNIVYRDLKPENLLLDSQGHLKVCDFGFAKTVEPGTNTWTLCGTPEYLAPEIILNKGHGKAVDWWALGILIYEMLSGYPPFYADDRMQLYQSILAGKIEYPRHMKKEARDLIGKLLTADLSRRLGNLKGGGRDIRMHPWFKGFDWEALLQRSMPAPIAINPRSEDDTSMFDDYDDDDGPDVGAGKVRPEEQKLFAGF</sequence>
<dbReference type="EMBL" id="HBFX01048460">
    <property type="protein sequence ID" value="CAD8978124.1"/>
    <property type="molecule type" value="Transcribed_RNA"/>
</dbReference>
<dbReference type="PANTHER" id="PTHR24353">
    <property type="entry name" value="CYCLIC NUCLEOTIDE-DEPENDENT PROTEIN KINASE"/>
    <property type="match status" value="1"/>
</dbReference>
<evidence type="ECO:0000256" key="2">
    <source>
        <dbReference type="ARBA" id="ARBA00022679"/>
    </source>
</evidence>
<dbReference type="PROSITE" id="PS51285">
    <property type="entry name" value="AGC_KINASE_CTER"/>
    <property type="match status" value="1"/>
</dbReference>
<evidence type="ECO:0008006" key="14">
    <source>
        <dbReference type="Google" id="ProtNLM"/>
    </source>
</evidence>
<dbReference type="FunFam" id="3.30.200.20:FF:000042">
    <property type="entry name" value="Aurora kinase A"/>
    <property type="match status" value="1"/>
</dbReference>
<dbReference type="InterPro" id="IPR000961">
    <property type="entry name" value="AGC-kinase_C"/>
</dbReference>
<dbReference type="SUPFAM" id="SSF56112">
    <property type="entry name" value="Protein kinase-like (PK-like)"/>
    <property type="match status" value="1"/>
</dbReference>
<dbReference type="EMBL" id="HBFX01048458">
    <property type="protein sequence ID" value="CAD8978122.1"/>
    <property type="molecule type" value="Transcribed_RNA"/>
</dbReference>
<dbReference type="GO" id="GO:0004691">
    <property type="term" value="F:cAMP-dependent protein kinase activity"/>
    <property type="evidence" value="ECO:0007669"/>
    <property type="project" value="TreeGrafter"/>
</dbReference>
<feature type="region of interest" description="Disordered" evidence="8">
    <location>
        <begin position="318"/>
        <end position="347"/>
    </location>
</feature>
<dbReference type="InterPro" id="IPR011009">
    <property type="entry name" value="Kinase-like_dom_sf"/>
</dbReference>
<dbReference type="PROSITE" id="PS00108">
    <property type="entry name" value="PROTEIN_KINASE_ST"/>
    <property type="match status" value="1"/>
</dbReference>
<keyword evidence="3 6" id="KW-0547">Nucleotide-binding</keyword>
<proteinExistence type="inferred from homology"/>
<evidence type="ECO:0000313" key="13">
    <source>
        <dbReference type="EMBL" id="CAD8978124.1"/>
    </source>
</evidence>
<dbReference type="PROSITE" id="PS50011">
    <property type="entry name" value="PROTEIN_KINASE_DOM"/>
    <property type="match status" value="1"/>
</dbReference>
<evidence type="ECO:0000313" key="11">
    <source>
        <dbReference type="EMBL" id="CAD8759836.1"/>
    </source>
</evidence>
<protein>
    <recommendedName>
        <fullName evidence="14">cAMP-dependent protein kinase</fullName>
    </recommendedName>
</protein>
<evidence type="ECO:0000256" key="3">
    <source>
        <dbReference type="ARBA" id="ARBA00022741"/>
    </source>
</evidence>
<keyword evidence="4" id="KW-0418">Kinase</keyword>
<dbReference type="PANTHER" id="PTHR24353:SF37">
    <property type="entry name" value="CAMP-DEPENDENT PROTEIN KINASE CATALYTIC SUBUNIT PRKX"/>
    <property type="match status" value="1"/>
</dbReference>
<gene>
    <name evidence="12" type="ORF">HAND00432_LOCUS29130</name>
    <name evidence="13" type="ORF">HAND00432_LOCUS29132</name>
    <name evidence="11" type="ORF">HAND1043_LOCUS26350</name>
</gene>
<dbReference type="FunFam" id="1.10.510.10:FF:000005">
    <property type="entry name" value="cAMP-dependent protein kinase catalytic subunit alpha"/>
    <property type="match status" value="1"/>
</dbReference>
<dbReference type="CDD" id="cd05580">
    <property type="entry name" value="STKc_PKA_like"/>
    <property type="match status" value="1"/>
</dbReference>
<evidence type="ECO:0000256" key="4">
    <source>
        <dbReference type="ARBA" id="ARBA00022777"/>
    </source>
</evidence>
<dbReference type="GO" id="GO:0009653">
    <property type="term" value="P:anatomical structure morphogenesis"/>
    <property type="evidence" value="ECO:0007669"/>
    <property type="project" value="UniProtKB-ARBA"/>
</dbReference>
<keyword evidence="5 6" id="KW-0067">ATP-binding</keyword>
<name>A0A6U2F0I9_HEMAN</name>
<dbReference type="GO" id="GO:0005952">
    <property type="term" value="C:cAMP-dependent protein kinase complex"/>
    <property type="evidence" value="ECO:0007669"/>
    <property type="project" value="TreeGrafter"/>
</dbReference>
<dbReference type="SMART" id="SM00220">
    <property type="entry name" value="S_TKc"/>
    <property type="match status" value="1"/>
</dbReference>
<dbReference type="Gene3D" id="1.10.510.10">
    <property type="entry name" value="Transferase(Phosphotransferase) domain 1"/>
    <property type="match status" value="1"/>
</dbReference>
<comment type="similarity">
    <text evidence="7">Belongs to the protein kinase superfamily.</text>
</comment>
<evidence type="ECO:0000256" key="1">
    <source>
        <dbReference type="ARBA" id="ARBA00022527"/>
    </source>
</evidence>
<dbReference type="InterPro" id="IPR017441">
    <property type="entry name" value="Protein_kinase_ATP_BS"/>
</dbReference>
<evidence type="ECO:0000259" key="9">
    <source>
        <dbReference type="PROSITE" id="PS50011"/>
    </source>
</evidence>
<evidence type="ECO:0000313" key="12">
    <source>
        <dbReference type="EMBL" id="CAD8978122.1"/>
    </source>
</evidence>
<feature type="compositionally biased region" description="Acidic residues" evidence="8">
    <location>
        <begin position="326"/>
        <end position="339"/>
    </location>
</feature>
<dbReference type="InterPro" id="IPR008271">
    <property type="entry name" value="Ser/Thr_kinase_AS"/>
</dbReference>
<keyword evidence="1 7" id="KW-0723">Serine/threonine-protein kinase</keyword>
<dbReference type="Pfam" id="PF00069">
    <property type="entry name" value="Pkinase"/>
    <property type="match status" value="1"/>
</dbReference>
<reference evidence="12" key="1">
    <citation type="submission" date="2021-01" db="EMBL/GenBank/DDBJ databases">
        <authorList>
            <person name="Corre E."/>
            <person name="Pelletier E."/>
            <person name="Niang G."/>
            <person name="Scheremetjew M."/>
            <person name="Finn R."/>
            <person name="Kale V."/>
            <person name="Holt S."/>
            <person name="Cochrane G."/>
            <person name="Meng A."/>
            <person name="Brown T."/>
            <person name="Cohen L."/>
        </authorList>
    </citation>
    <scope>NUCLEOTIDE SEQUENCE</scope>
    <source>
        <strain evidence="11">CCMP441</strain>
        <strain evidence="12">CCMP644</strain>
    </source>
</reference>
<feature type="binding site" evidence="6">
    <location>
        <position position="73"/>
    </location>
    <ligand>
        <name>ATP</name>
        <dbReference type="ChEBI" id="CHEBI:30616"/>
    </ligand>
</feature>
<evidence type="ECO:0000256" key="8">
    <source>
        <dbReference type="SAM" id="MobiDB-lite"/>
    </source>
</evidence>
<dbReference type="EMBL" id="HBFK01043385">
    <property type="protein sequence ID" value="CAD8759836.1"/>
    <property type="molecule type" value="Transcribed_RNA"/>
</dbReference>
<evidence type="ECO:0000256" key="6">
    <source>
        <dbReference type="PROSITE-ProRule" id="PRU10141"/>
    </source>
</evidence>
<dbReference type="Gene3D" id="3.30.200.20">
    <property type="entry name" value="Phosphorylase Kinase, domain 1"/>
    <property type="match status" value="1"/>
</dbReference>
<feature type="domain" description="AGC-kinase C-terminal" evidence="10">
    <location>
        <begin position="301"/>
        <end position="357"/>
    </location>
</feature>
<accession>A0A6U2F0I9</accession>
<feature type="domain" description="Protein kinase" evidence="9">
    <location>
        <begin position="44"/>
        <end position="300"/>
    </location>
</feature>
<dbReference type="PROSITE" id="PS00107">
    <property type="entry name" value="PROTEIN_KINASE_ATP"/>
    <property type="match status" value="1"/>
</dbReference>
<evidence type="ECO:0000256" key="5">
    <source>
        <dbReference type="ARBA" id="ARBA00022840"/>
    </source>
</evidence>
<keyword evidence="2" id="KW-0808">Transferase</keyword>
<dbReference type="GO" id="GO:0005524">
    <property type="term" value="F:ATP binding"/>
    <property type="evidence" value="ECO:0007669"/>
    <property type="project" value="UniProtKB-UniRule"/>
</dbReference>
<evidence type="ECO:0000259" key="10">
    <source>
        <dbReference type="PROSITE" id="PS51285"/>
    </source>
</evidence>
<dbReference type="InterPro" id="IPR000719">
    <property type="entry name" value="Prot_kinase_dom"/>
</dbReference>
<dbReference type="AlphaFoldDB" id="A0A6U2F0I9"/>
<organism evidence="12">
    <name type="scientific">Hemiselmis andersenii</name>
    <name type="common">Cryptophyte alga</name>
    <dbReference type="NCBI Taxonomy" id="464988"/>
    <lineage>
        <taxon>Eukaryota</taxon>
        <taxon>Cryptophyceae</taxon>
        <taxon>Cryptomonadales</taxon>
        <taxon>Hemiselmidaceae</taxon>
        <taxon>Hemiselmis</taxon>
    </lineage>
</organism>
<evidence type="ECO:0000256" key="7">
    <source>
        <dbReference type="RuleBase" id="RU000304"/>
    </source>
</evidence>